<feature type="compositionally biased region" description="Basic and acidic residues" evidence="1">
    <location>
        <begin position="61"/>
        <end position="70"/>
    </location>
</feature>
<evidence type="ECO:0000313" key="3">
    <source>
        <dbReference type="Proteomes" id="UP000318538"/>
    </source>
</evidence>
<protein>
    <submittedName>
        <fullName evidence="2">Uncharacterized protein</fullName>
    </submittedName>
</protein>
<dbReference type="AlphaFoldDB" id="A0A517N6J8"/>
<feature type="compositionally biased region" description="Basic and acidic residues" evidence="1">
    <location>
        <begin position="43"/>
        <end position="52"/>
    </location>
</feature>
<evidence type="ECO:0000313" key="2">
    <source>
        <dbReference type="EMBL" id="QDT02740.1"/>
    </source>
</evidence>
<dbReference type="EMBL" id="CP036525">
    <property type="protein sequence ID" value="QDT02740.1"/>
    <property type="molecule type" value="Genomic_DNA"/>
</dbReference>
<organism evidence="2 3">
    <name type="scientific">Rubripirellula lacrimiformis</name>
    <dbReference type="NCBI Taxonomy" id="1930273"/>
    <lineage>
        <taxon>Bacteria</taxon>
        <taxon>Pseudomonadati</taxon>
        <taxon>Planctomycetota</taxon>
        <taxon>Planctomycetia</taxon>
        <taxon>Pirellulales</taxon>
        <taxon>Pirellulaceae</taxon>
        <taxon>Rubripirellula</taxon>
    </lineage>
</organism>
<dbReference type="KEGG" id="rlc:K227x_11180"/>
<accession>A0A517N6J8</accession>
<evidence type="ECO:0000256" key="1">
    <source>
        <dbReference type="SAM" id="MobiDB-lite"/>
    </source>
</evidence>
<reference evidence="2 3" key="1">
    <citation type="submission" date="2019-02" db="EMBL/GenBank/DDBJ databases">
        <title>Deep-cultivation of Planctomycetes and their phenomic and genomic characterization uncovers novel biology.</title>
        <authorList>
            <person name="Wiegand S."/>
            <person name="Jogler M."/>
            <person name="Boedeker C."/>
            <person name="Pinto D."/>
            <person name="Vollmers J."/>
            <person name="Rivas-Marin E."/>
            <person name="Kohn T."/>
            <person name="Peeters S.H."/>
            <person name="Heuer A."/>
            <person name="Rast P."/>
            <person name="Oberbeckmann S."/>
            <person name="Bunk B."/>
            <person name="Jeske O."/>
            <person name="Meyerdierks A."/>
            <person name="Storesund J.E."/>
            <person name="Kallscheuer N."/>
            <person name="Luecker S."/>
            <person name="Lage O.M."/>
            <person name="Pohl T."/>
            <person name="Merkel B.J."/>
            <person name="Hornburger P."/>
            <person name="Mueller R.-W."/>
            <person name="Bruemmer F."/>
            <person name="Labrenz M."/>
            <person name="Spormann A.M."/>
            <person name="Op den Camp H."/>
            <person name="Overmann J."/>
            <person name="Amann R."/>
            <person name="Jetten M.S.M."/>
            <person name="Mascher T."/>
            <person name="Medema M.H."/>
            <person name="Devos D.P."/>
            <person name="Kaster A.-K."/>
            <person name="Ovreas L."/>
            <person name="Rohde M."/>
            <person name="Galperin M.Y."/>
            <person name="Jogler C."/>
        </authorList>
    </citation>
    <scope>NUCLEOTIDE SEQUENCE [LARGE SCALE GENOMIC DNA]</scope>
    <source>
        <strain evidence="2 3">K22_7</strain>
    </source>
</reference>
<feature type="compositionally biased region" description="Basic and acidic residues" evidence="1">
    <location>
        <begin position="85"/>
        <end position="96"/>
    </location>
</feature>
<proteinExistence type="predicted"/>
<name>A0A517N6J8_9BACT</name>
<sequence>MERAKQKVPPGGGSESNHETTEAFCGRAANTLIPDGVSSKVGRNKERSDADPAKANASYRDASRSGETRGLRQIVSPRGQRPVRTRSETRGLRQIV</sequence>
<gene>
    <name evidence="2" type="ORF">K227x_11180</name>
</gene>
<keyword evidence="3" id="KW-1185">Reference proteome</keyword>
<dbReference type="Proteomes" id="UP000318538">
    <property type="component" value="Chromosome"/>
</dbReference>
<feature type="region of interest" description="Disordered" evidence="1">
    <location>
        <begin position="1"/>
        <end position="96"/>
    </location>
</feature>